<evidence type="ECO:0000256" key="5">
    <source>
        <dbReference type="ARBA" id="ARBA00022491"/>
    </source>
</evidence>
<feature type="region of interest" description="Disordered" evidence="9">
    <location>
        <begin position="194"/>
        <end position="225"/>
    </location>
</feature>
<proteinExistence type="inferred from homology"/>
<feature type="compositionally biased region" description="Polar residues" evidence="9">
    <location>
        <begin position="173"/>
        <end position="182"/>
    </location>
</feature>
<feature type="compositionally biased region" description="Low complexity" evidence="9">
    <location>
        <begin position="68"/>
        <end position="85"/>
    </location>
</feature>
<protein>
    <recommendedName>
        <fullName evidence="12">Cyclin-dependent kinase</fullName>
    </recommendedName>
</protein>
<feature type="compositionally biased region" description="Basic and acidic residues" evidence="9">
    <location>
        <begin position="333"/>
        <end position="346"/>
    </location>
</feature>
<evidence type="ECO:0000256" key="2">
    <source>
        <dbReference type="ARBA" id="ARBA00004496"/>
    </source>
</evidence>
<evidence type="ECO:0000256" key="8">
    <source>
        <dbReference type="ARBA" id="ARBA00023242"/>
    </source>
</evidence>
<evidence type="ECO:0000256" key="4">
    <source>
        <dbReference type="ARBA" id="ARBA00022490"/>
    </source>
</evidence>
<keyword evidence="7" id="KW-0804">Transcription</keyword>
<feature type="region of interest" description="Disordered" evidence="9">
    <location>
        <begin position="267"/>
        <end position="447"/>
    </location>
</feature>
<dbReference type="Pfam" id="PF08528">
    <property type="entry name" value="Whi5"/>
    <property type="match status" value="1"/>
</dbReference>
<evidence type="ECO:0008006" key="12">
    <source>
        <dbReference type="Google" id="ProtNLM"/>
    </source>
</evidence>
<evidence type="ECO:0000256" key="6">
    <source>
        <dbReference type="ARBA" id="ARBA00023015"/>
    </source>
</evidence>
<feature type="compositionally biased region" description="Basic and acidic residues" evidence="9">
    <location>
        <begin position="375"/>
        <end position="388"/>
    </location>
</feature>
<comment type="similarity">
    <text evidence="3">Belongs to the WHI5/NRM1 family.</text>
</comment>
<evidence type="ECO:0000256" key="3">
    <source>
        <dbReference type="ARBA" id="ARBA00006922"/>
    </source>
</evidence>
<feature type="compositionally biased region" description="Low complexity" evidence="9">
    <location>
        <begin position="152"/>
        <end position="165"/>
    </location>
</feature>
<accession>A0AAN6SQ52</accession>
<evidence type="ECO:0000256" key="9">
    <source>
        <dbReference type="SAM" id="MobiDB-lite"/>
    </source>
</evidence>
<gene>
    <name evidence="10" type="ORF">C8A01DRAFT_37592</name>
</gene>
<dbReference type="Proteomes" id="UP001303115">
    <property type="component" value="Unassembled WGS sequence"/>
</dbReference>
<feature type="compositionally biased region" description="Basic residues" evidence="9">
    <location>
        <begin position="347"/>
        <end position="374"/>
    </location>
</feature>
<evidence type="ECO:0000313" key="11">
    <source>
        <dbReference type="Proteomes" id="UP001303115"/>
    </source>
</evidence>
<keyword evidence="6" id="KW-0805">Transcription regulation</keyword>
<dbReference type="GO" id="GO:0005634">
    <property type="term" value="C:nucleus"/>
    <property type="evidence" value="ECO:0007669"/>
    <property type="project" value="UniProtKB-SubCell"/>
</dbReference>
<comment type="caution">
    <text evidence="10">The sequence shown here is derived from an EMBL/GenBank/DDBJ whole genome shotgun (WGS) entry which is preliminary data.</text>
</comment>
<name>A0AAN6SQ52_9PEZI</name>
<comment type="subcellular location">
    <subcellularLocation>
        <location evidence="2">Cytoplasm</location>
    </subcellularLocation>
    <subcellularLocation>
        <location evidence="1">Nucleus</location>
    </subcellularLocation>
</comment>
<reference evidence="11" key="1">
    <citation type="journal article" date="2023" name="Mol. Phylogenet. Evol.">
        <title>Genome-scale phylogeny and comparative genomics of the fungal order Sordariales.</title>
        <authorList>
            <person name="Hensen N."/>
            <person name="Bonometti L."/>
            <person name="Westerberg I."/>
            <person name="Brannstrom I.O."/>
            <person name="Guillou S."/>
            <person name="Cros-Aarteil S."/>
            <person name="Calhoun S."/>
            <person name="Haridas S."/>
            <person name="Kuo A."/>
            <person name="Mondo S."/>
            <person name="Pangilinan J."/>
            <person name="Riley R."/>
            <person name="LaButti K."/>
            <person name="Andreopoulos B."/>
            <person name="Lipzen A."/>
            <person name="Chen C."/>
            <person name="Yan M."/>
            <person name="Daum C."/>
            <person name="Ng V."/>
            <person name="Clum A."/>
            <person name="Steindorff A."/>
            <person name="Ohm R.A."/>
            <person name="Martin F."/>
            <person name="Silar P."/>
            <person name="Natvig D.O."/>
            <person name="Lalanne C."/>
            <person name="Gautier V."/>
            <person name="Ament-Velasquez S.L."/>
            <person name="Kruys A."/>
            <person name="Hutchinson M.I."/>
            <person name="Powell A.J."/>
            <person name="Barry K."/>
            <person name="Miller A.N."/>
            <person name="Grigoriev I.V."/>
            <person name="Debuchy R."/>
            <person name="Gladieux P."/>
            <person name="Hiltunen Thoren M."/>
            <person name="Johannesson H."/>
        </authorList>
    </citation>
    <scope>NUCLEOTIDE SEQUENCE [LARGE SCALE GENOMIC DNA]</scope>
    <source>
        <strain evidence="11">CBS 284.82</strain>
    </source>
</reference>
<sequence length="447" mass="47660">MNTPTTTTSPVRRRVLGALDPNACSPGKVRRQLEGGKLFSTQPQQSPVKEKAAAAVAFGAPPTPRRMSVAAATSPRRVSSSSPSPSGTPEKETWSKKRGSASPTFIPAPAHATVLGVGARVEEEGEGGEPAAKRACLESAREEEGQTRRAESPPSSTSTTRTTGTTRHRSASPDTPSVFDNSAVDNSQVTILTEPDVTGPAPAPVAAAAPPLPAPRARPTLTREQAREKAEILRLRLGLASYKVRTGQTDVPLDRLEATLAAGARRARGSSFHGHTQQAEAGACQGPTSVSASFPPPGATSTTAGAGRVGNNRRPLPRAPLRRGSSSASVSFEEARSAITRDERRHQNPHYHHHQQQPQQQRHHQNQHQHQHQRRQSEVLDTRGEARRYMYAAENGVPPRPRTATDVADLSSSLRRRASSSFVGYGEEEDLESRGGAASGLLSLARS</sequence>
<organism evidence="10 11">
    <name type="scientific">Parachaetomium inaequale</name>
    <dbReference type="NCBI Taxonomy" id="2588326"/>
    <lineage>
        <taxon>Eukaryota</taxon>
        <taxon>Fungi</taxon>
        <taxon>Dikarya</taxon>
        <taxon>Ascomycota</taxon>
        <taxon>Pezizomycotina</taxon>
        <taxon>Sordariomycetes</taxon>
        <taxon>Sordariomycetidae</taxon>
        <taxon>Sordariales</taxon>
        <taxon>Chaetomiaceae</taxon>
        <taxon>Parachaetomium</taxon>
    </lineage>
</organism>
<keyword evidence="8" id="KW-0539">Nucleus</keyword>
<keyword evidence="4" id="KW-0963">Cytoplasm</keyword>
<keyword evidence="11" id="KW-1185">Reference proteome</keyword>
<dbReference type="GO" id="GO:0005737">
    <property type="term" value="C:cytoplasm"/>
    <property type="evidence" value="ECO:0007669"/>
    <property type="project" value="UniProtKB-SubCell"/>
</dbReference>
<dbReference type="EMBL" id="MU854428">
    <property type="protein sequence ID" value="KAK4038467.1"/>
    <property type="molecule type" value="Genomic_DNA"/>
</dbReference>
<dbReference type="AlphaFoldDB" id="A0AAN6SQ52"/>
<evidence type="ECO:0000256" key="1">
    <source>
        <dbReference type="ARBA" id="ARBA00004123"/>
    </source>
</evidence>
<dbReference type="InterPro" id="IPR013734">
    <property type="entry name" value="TF_Nrm1/Whi5"/>
</dbReference>
<evidence type="ECO:0000256" key="7">
    <source>
        <dbReference type="ARBA" id="ARBA00023163"/>
    </source>
</evidence>
<feature type="region of interest" description="Disordered" evidence="9">
    <location>
        <begin position="1"/>
        <end position="182"/>
    </location>
</feature>
<feature type="compositionally biased region" description="Low complexity" evidence="9">
    <location>
        <begin position="1"/>
        <end position="10"/>
    </location>
</feature>
<keyword evidence="5" id="KW-0678">Repressor</keyword>
<feature type="compositionally biased region" description="Basic and acidic residues" evidence="9">
    <location>
        <begin position="131"/>
        <end position="151"/>
    </location>
</feature>
<evidence type="ECO:0000313" key="10">
    <source>
        <dbReference type="EMBL" id="KAK4038467.1"/>
    </source>
</evidence>